<proteinExistence type="predicted"/>
<dbReference type="SUPFAM" id="SSF100950">
    <property type="entry name" value="NagB/RpiA/CoA transferase-like"/>
    <property type="match status" value="1"/>
</dbReference>
<comment type="caution">
    <text evidence="5">The sequence shown here is derived from an EMBL/GenBank/DDBJ whole genome shotgun (WGS) entry which is preliminary data.</text>
</comment>
<dbReference type="Proteomes" id="UP000753256">
    <property type="component" value="Unassembled WGS sequence"/>
</dbReference>
<protein>
    <submittedName>
        <fullName evidence="5">DeoR/GlpR family DNA-binding transcription regulator</fullName>
    </submittedName>
</protein>
<accession>A0A921IT81</accession>
<dbReference type="InterPro" id="IPR014036">
    <property type="entry name" value="DeoR-like_C"/>
</dbReference>
<dbReference type="PROSITE" id="PS00894">
    <property type="entry name" value="HTH_DEOR_1"/>
    <property type="match status" value="1"/>
</dbReference>
<dbReference type="PRINTS" id="PR00037">
    <property type="entry name" value="HTHLACR"/>
</dbReference>
<dbReference type="InterPro" id="IPR001034">
    <property type="entry name" value="DeoR_HTH"/>
</dbReference>
<keyword evidence="3" id="KW-0804">Transcription</keyword>
<dbReference type="SMART" id="SM01134">
    <property type="entry name" value="DeoRC"/>
    <property type="match status" value="1"/>
</dbReference>
<evidence type="ECO:0000313" key="5">
    <source>
        <dbReference type="EMBL" id="HJG37146.1"/>
    </source>
</evidence>
<evidence type="ECO:0000256" key="1">
    <source>
        <dbReference type="ARBA" id="ARBA00023015"/>
    </source>
</evidence>
<dbReference type="GO" id="GO:0003700">
    <property type="term" value="F:DNA-binding transcription factor activity"/>
    <property type="evidence" value="ECO:0007669"/>
    <property type="project" value="InterPro"/>
</dbReference>
<name>A0A921IT81_9ACTN</name>
<feature type="domain" description="HTH deoR-type" evidence="4">
    <location>
        <begin position="3"/>
        <end position="58"/>
    </location>
</feature>
<dbReference type="InterPro" id="IPR050313">
    <property type="entry name" value="Carb_Metab_HTH_regulators"/>
</dbReference>
<dbReference type="EMBL" id="DYUZ01000017">
    <property type="protein sequence ID" value="HJG37146.1"/>
    <property type="molecule type" value="Genomic_DNA"/>
</dbReference>
<reference evidence="5" key="2">
    <citation type="submission" date="2021-09" db="EMBL/GenBank/DDBJ databases">
        <authorList>
            <person name="Gilroy R."/>
        </authorList>
    </citation>
    <scope>NUCLEOTIDE SEQUENCE</scope>
    <source>
        <strain evidence="5">ChiHjej13B12-9602</strain>
    </source>
</reference>
<dbReference type="PANTHER" id="PTHR30363">
    <property type="entry name" value="HTH-TYPE TRANSCRIPTIONAL REGULATOR SRLR-RELATED"/>
    <property type="match status" value="1"/>
</dbReference>
<dbReference type="RefSeq" id="WP_273189727.1">
    <property type="nucleotide sequence ID" value="NZ_DYUZ01000017.1"/>
</dbReference>
<evidence type="ECO:0000313" key="6">
    <source>
        <dbReference type="Proteomes" id="UP000753256"/>
    </source>
</evidence>
<gene>
    <name evidence="5" type="ORF">K8V70_04700</name>
</gene>
<dbReference type="PROSITE" id="PS51000">
    <property type="entry name" value="HTH_DEOR_2"/>
    <property type="match status" value="1"/>
</dbReference>
<sequence>MNVTERRMSIFATLEEEGVADIKELAERFDVSTMTIRRDLRLFEQQGLVTMNYGGAYLNREAQNREPSFAAKTSLQVTQKQAIGQLAAGTVHDGESIIIDCGTTPLQVLRHITARNVTVFTNSLPVANLVFERDDLEIIFVPGRYSKVSAGAIGDLAIEFYHTIHVDKAFLGGHACTVEDGVMQPTIEDATVKRAIMAAADDTYLVIDSTKFGERALAGNARLDEYDHVVTDGLVDPAYLERLKAACRDIMVAPMGSARSKAEM</sequence>
<dbReference type="SMART" id="SM00420">
    <property type="entry name" value="HTH_DEOR"/>
    <property type="match status" value="1"/>
</dbReference>
<evidence type="ECO:0000259" key="4">
    <source>
        <dbReference type="PROSITE" id="PS51000"/>
    </source>
</evidence>
<dbReference type="Pfam" id="PF08220">
    <property type="entry name" value="HTH_DeoR"/>
    <property type="match status" value="1"/>
</dbReference>
<reference evidence="5" key="1">
    <citation type="journal article" date="2021" name="PeerJ">
        <title>Extensive microbial diversity within the chicken gut microbiome revealed by metagenomics and culture.</title>
        <authorList>
            <person name="Gilroy R."/>
            <person name="Ravi A."/>
            <person name="Getino M."/>
            <person name="Pursley I."/>
            <person name="Horton D.L."/>
            <person name="Alikhan N.F."/>
            <person name="Baker D."/>
            <person name="Gharbi K."/>
            <person name="Hall N."/>
            <person name="Watson M."/>
            <person name="Adriaenssens E.M."/>
            <person name="Foster-Nyarko E."/>
            <person name="Jarju S."/>
            <person name="Secka A."/>
            <person name="Antonio M."/>
            <person name="Oren A."/>
            <person name="Chaudhuri R.R."/>
            <person name="La Ragione R."/>
            <person name="Hildebrand F."/>
            <person name="Pallen M.J."/>
        </authorList>
    </citation>
    <scope>NUCLEOTIDE SEQUENCE</scope>
    <source>
        <strain evidence="5">ChiHjej13B12-9602</strain>
    </source>
</reference>
<dbReference type="Gene3D" id="3.40.50.1360">
    <property type="match status" value="1"/>
</dbReference>
<dbReference type="Pfam" id="PF00455">
    <property type="entry name" value="DeoRC"/>
    <property type="match status" value="1"/>
</dbReference>
<dbReference type="Gene3D" id="1.10.10.10">
    <property type="entry name" value="Winged helix-like DNA-binding domain superfamily/Winged helix DNA-binding domain"/>
    <property type="match status" value="1"/>
</dbReference>
<dbReference type="SUPFAM" id="SSF46785">
    <property type="entry name" value="Winged helix' DNA-binding domain"/>
    <property type="match status" value="1"/>
</dbReference>
<dbReference type="InterPro" id="IPR036388">
    <property type="entry name" value="WH-like_DNA-bd_sf"/>
</dbReference>
<dbReference type="AlphaFoldDB" id="A0A921IT81"/>
<keyword evidence="2 5" id="KW-0238">DNA-binding</keyword>
<evidence type="ECO:0000256" key="3">
    <source>
        <dbReference type="ARBA" id="ARBA00023163"/>
    </source>
</evidence>
<organism evidence="5 6">
    <name type="scientific">Enorma phocaeensis</name>
    <dbReference type="NCBI Taxonomy" id="1871019"/>
    <lineage>
        <taxon>Bacteria</taxon>
        <taxon>Bacillati</taxon>
        <taxon>Actinomycetota</taxon>
        <taxon>Coriobacteriia</taxon>
        <taxon>Coriobacteriales</taxon>
        <taxon>Coriobacteriaceae</taxon>
        <taxon>Enorma</taxon>
    </lineage>
</organism>
<dbReference type="InterPro" id="IPR018356">
    <property type="entry name" value="Tscrpt_reg_HTH_DeoR_CS"/>
</dbReference>
<dbReference type="PANTHER" id="PTHR30363:SF44">
    <property type="entry name" value="AGA OPERON TRANSCRIPTIONAL REPRESSOR-RELATED"/>
    <property type="match status" value="1"/>
</dbReference>
<dbReference type="InterPro" id="IPR036390">
    <property type="entry name" value="WH_DNA-bd_sf"/>
</dbReference>
<dbReference type="GO" id="GO:0003677">
    <property type="term" value="F:DNA binding"/>
    <property type="evidence" value="ECO:0007669"/>
    <property type="project" value="UniProtKB-KW"/>
</dbReference>
<dbReference type="InterPro" id="IPR037171">
    <property type="entry name" value="NagB/RpiA_transferase-like"/>
</dbReference>
<evidence type="ECO:0000256" key="2">
    <source>
        <dbReference type="ARBA" id="ARBA00023125"/>
    </source>
</evidence>
<keyword evidence="1" id="KW-0805">Transcription regulation</keyword>